<name>A0A392QKQ8_9FABA</name>
<dbReference type="PANTHER" id="PTHR34222">
    <property type="entry name" value="GAG_PRE-INTEGRS DOMAIN-CONTAINING PROTEIN"/>
    <property type="match status" value="1"/>
</dbReference>
<accession>A0A392QKQ8</accession>
<dbReference type="AlphaFoldDB" id="A0A392QKQ8"/>
<dbReference type="EMBL" id="LXQA010138409">
    <property type="protein sequence ID" value="MCI23885.1"/>
    <property type="molecule type" value="Genomic_DNA"/>
</dbReference>
<protein>
    <submittedName>
        <fullName evidence="1">Uncharacterized protein</fullName>
    </submittedName>
</protein>
<evidence type="ECO:0000313" key="2">
    <source>
        <dbReference type="Proteomes" id="UP000265520"/>
    </source>
</evidence>
<organism evidence="1 2">
    <name type="scientific">Trifolium medium</name>
    <dbReference type="NCBI Taxonomy" id="97028"/>
    <lineage>
        <taxon>Eukaryota</taxon>
        <taxon>Viridiplantae</taxon>
        <taxon>Streptophyta</taxon>
        <taxon>Embryophyta</taxon>
        <taxon>Tracheophyta</taxon>
        <taxon>Spermatophyta</taxon>
        <taxon>Magnoliopsida</taxon>
        <taxon>eudicotyledons</taxon>
        <taxon>Gunneridae</taxon>
        <taxon>Pentapetalae</taxon>
        <taxon>rosids</taxon>
        <taxon>fabids</taxon>
        <taxon>Fabales</taxon>
        <taxon>Fabaceae</taxon>
        <taxon>Papilionoideae</taxon>
        <taxon>50 kb inversion clade</taxon>
        <taxon>NPAAA clade</taxon>
        <taxon>Hologalegina</taxon>
        <taxon>IRL clade</taxon>
        <taxon>Trifolieae</taxon>
        <taxon>Trifolium</taxon>
    </lineage>
</organism>
<sequence>VESDIRDLKQNNMTITEFYSAMTNLWDQVVLMESSELKVVKAYTNHREEQHLVQLLMALGDDFEGFRGVIFHRIPIPSVDSMVAELLAEETRLKS</sequence>
<evidence type="ECO:0000313" key="1">
    <source>
        <dbReference type="EMBL" id="MCI23885.1"/>
    </source>
</evidence>
<reference evidence="1 2" key="1">
    <citation type="journal article" date="2018" name="Front. Plant Sci.">
        <title>Red Clover (Trifolium pratense) and Zigzag Clover (T. medium) - A Picture of Genomic Similarities and Differences.</title>
        <authorList>
            <person name="Dluhosova J."/>
            <person name="Istvanek J."/>
            <person name="Nedelnik J."/>
            <person name="Repkova J."/>
        </authorList>
    </citation>
    <scope>NUCLEOTIDE SEQUENCE [LARGE SCALE GENOMIC DNA]</scope>
    <source>
        <strain evidence="2">cv. 10/8</strain>
        <tissue evidence="1">Leaf</tissue>
    </source>
</reference>
<dbReference type="Proteomes" id="UP000265520">
    <property type="component" value="Unassembled WGS sequence"/>
</dbReference>
<comment type="caution">
    <text evidence="1">The sequence shown here is derived from an EMBL/GenBank/DDBJ whole genome shotgun (WGS) entry which is preliminary data.</text>
</comment>
<proteinExistence type="predicted"/>
<dbReference type="PANTHER" id="PTHR34222:SF100">
    <property type="entry name" value="CCHC-TYPE DOMAIN-CONTAINING PROTEIN"/>
    <property type="match status" value="1"/>
</dbReference>
<keyword evidence="2" id="KW-1185">Reference proteome</keyword>
<feature type="non-terminal residue" evidence="1">
    <location>
        <position position="1"/>
    </location>
</feature>